<dbReference type="InterPro" id="IPR043132">
    <property type="entry name" value="BCAT-like_C"/>
</dbReference>
<gene>
    <name evidence="2" type="ORF">GCM10010968_12890</name>
</gene>
<proteinExistence type="predicted"/>
<dbReference type="InterPro" id="IPR036038">
    <property type="entry name" value="Aminotransferase-like"/>
</dbReference>
<dbReference type="SUPFAM" id="SSF56752">
    <property type="entry name" value="D-aminoacid aminotransferase-like PLP-dependent enzymes"/>
    <property type="match status" value="1"/>
</dbReference>
<dbReference type="InterPro" id="IPR001544">
    <property type="entry name" value="Aminotrans_IV"/>
</dbReference>
<dbReference type="RefSeq" id="WP_188717226.1">
    <property type="nucleotide sequence ID" value="NZ_BAABBD010000002.1"/>
</dbReference>
<evidence type="ECO:0000313" key="2">
    <source>
        <dbReference type="EMBL" id="GGN82771.1"/>
    </source>
</evidence>
<feature type="region of interest" description="Disordered" evidence="1">
    <location>
        <begin position="1"/>
        <end position="20"/>
    </location>
</feature>
<reference evidence="3" key="1">
    <citation type="journal article" date="2019" name="Int. J. Syst. Evol. Microbiol.">
        <title>The Global Catalogue of Microorganisms (GCM) 10K type strain sequencing project: providing services to taxonomists for standard genome sequencing and annotation.</title>
        <authorList>
            <consortium name="The Broad Institute Genomics Platform"/>
            <consortium name="The Broad Institute Genome Sequencing Center for Infectious Disease"/>
            <person name="Wu L."/>
            <person name="Ma J."/>
        </authorList>
    </citation>
    <scope>NUCLEOTIDE SEQUENCE [LARGE SCALE GENOMIC DNA]</scope>
    <source>
        <strain evidence="3">CGMCC 1.6960</strain>
    </source>
</reference>
<protein>
    <recommendedName>
        <fullName evidence="4">Branched-chain amino acid aminotransferase/4-amino-4-deoxychorismate lyase</fullName>
    </recommendedName>
</protein>
<organism evidence="2 3">
    <name type="scientific">Agrococcus terreus</name>
    <dbReference type="NCBI Taxonomy" id="574649"/>
    <lineage>
        <taxon>Bacteria</taxon>
        <taxon>Bacillati</taxon>
        <taxon>Actinomycetota</taxon>
        <taxon>Actinomycetes</taxon>
        <taxon>Micrococcales</taxon>
        <taxon>Microbacteriaceae</taxon>
        <taxon>Agrococcus</taxon>
    </lineage>
</organism>
<dbReference type="EMBL" id="BMLM01000001">
    <property type="protein sequence ID" value="GGN82771.1"/>
    <property type="molecule type" value="Genomic_DNA"/>
</dbReference>
<dbReference type="Pfam" id="PF01063">
    <property type="entry name" value="Aminotran_4"/>
    <property type="match status" value="1"/>
</dbReference>
<evidence type="ECO:0008006" key="4">
    <source>
        <dbReference type="Google" id="ProtNLM"/>
    </source>
</evidence>
<comment type="caution">
    <text evidence="2">The sequence shown here is derived from an EMBL/GenBank/DDBJ whole genome shotgun (WGS) entry which is preliminary data.</text>
</comment>
<accession>A0ABQ2KGH6</accession>
<dbReference type="Proteomes" id="UP000626982">
    <property type="component" value="Unassembled WGS sequence"/>
</dbReference>
<name>A0ABQ2KGH6_9MICO</name>
<evidence type="ECO:0000313" key="3">
    <source>
        <dbReference type="Proteomes" id="UP000626982"/>
    </source>
</evidence>
<sequence>MSAPARPTADGAAAGAPPQAAAWAWTGSALEPVDDAAAESDDAEPTAADIDAATLVADSWLVVDGRVLALDRHAQRFAGSVDAAGGDALDARAAVRASTALVPAGRWSPRVDLTPGGIRLRIRPAPPVQDSVDVVTAAGDPRAHPLTKGPDLLALAALQREESERVGAPVEPVLAPGGRLAEGAWSALLWWRDGVLHVPPADVVRLPSVTAAVLAELARLDGTPVVEAAAAPADLEGCEVWLANALRGIRAIGRWHGGPTLAAPTRAAAWRARLDGLRTRPIGAAR</sequence>
<dbReference type="Gene3D" id="3.20.10.10">
    <property type="entry name" value="D-amino Acid Aminotransferase, subunit A, domain 2"/>
    <property type="match status" value="1"/>
</dbReference>
<keyword evidence="3" id="KW-1185">Reference proteome</keyword>
<evidence type="ECO:0000256" key="1">
    <source>
        <dbReference type="SAM" id="MobiDB-lite"/>
    </source>
</evidence>